<dbReference type="Gene3D" id="2.10.110.30">
    <property type="match status" value="1"/>
</dbReference>
<sequence>MDTTDGNVEYVLRKGKRTSASFLRRECLNPSATEPSRQLLPQICCVVFDVRKSIADWDTIDWISWMIAGGTTPDEFAVEVKKYDNATKCGLVWTANFVAYRCRTCGISPCMSLCADCFKKGNHDGHDFNMFRSQAGGACDCGDDSVMKEQGFCVYHGSKSQYDVPLPPDDLLCVATAIMPRVIQRLIMHLRKNNIDAMDESDVYIKDLLLKLTEMGAAMRAVLSQALTDPNYYSSLALGCDNSDTERADLMVQLNDNYNSAKRSMAHFRVPVDSDEFKLVSNIISFQNELIHKTFLEELLFWTIVYEFPQKLVCFLLNMLPDERYKEAFAQTFVYHYSRISIMLCHSRGVERSSRSKDNQNDILSNCVVHVSVQLFSNEELATKLCQTTQLLYVIVISLKYPIEGCAHETEDMSGILMSNPMQDPKKNAHNVVRCDHQILKEHWYWPIVSDLNNVLTHRPVAQMFMNDCALLDLWLELIMAFQGMNLNHRELSEHVEYENNAYYSAFSAELEICATPMWTLICHLKDSESAEQCIQIIKHVMHWLNTWFELIAFDKDDIPNPMQSTFHIPLHRYLSVFIQHAVSYQNVTLEHILPSEESLKQLLAHPLQTLVSFYEILCGLWVRNGVQIKGQAMTYIQCHFCNSMVDSDLFLIQQVATHVDSDWFIQTVFERFHVWDCLSLSITDTSAYKGFLESEQILPMLESALTHIATLLSVHNNLGMTEEQVTRKEMVALLAMGDKTHSQLLDLLPEKCGTQSSQNAYFESTLNRIAEFKSPNVEVGGSLVQGQFYPKAEVWTNEYDPIHVLLRAVHRRDYQSSMDRFAQFARQSGKFKASSQPWPPFHIPPPVDSNKFVDPRKLLHSKVLHGIIFTILYKAVYCHEMPDQILALTIYLLDMAIRFPSPVSSSNESMPMPVPVPNEVHDLQFSEWFASNWIMSSLITPVKSVKLPERRASLDGAVEEMDIDQHSDDSPQEDQFMSDEDEQPYEVHSPATSEPGEARSLESSVQRPQLPTVSVPLALLPPPNSTTALVPLHLESRQMTANTNVIHSSDRSRLVSSDTVPETGVTNASDDMSVVASSIGPARLRSRTHRLRPVRSTDQRMVLLSRRRLGRVFDSTSNQSARMELSPTSMCANPHLGVNELIRALPPSADVSLPINETIISLLIRLHSKLSGRPDSYKPTKSDQSVDNRVGDGPFFIEQLLNQFIQLNVTGEDIINDIRSKIWTKQTPENQSFDNNCPKSEDLDREERRRKARERQQKLMAEFASKQKAFMKNIENEINCNDCNDEHMAGKSTDTSSADSSPSLLESKEYECVICGQSGPTTNNQLFGQVVLLQSTSVLGHSCVGDTNPKLANSEEEVVSLQNVQTLAKFMEERIDEMDNYFDKNSWLNSFNIGWVGGVHVQSCGHYLHIDCHKSYMQSLRGVQQVHNRYGIEQGEYSCPLCRQMANSVLPINPSMGEIGAIVKCRPNDINAVALEIRHLLCNVSHPDSEFLKLLGNAVEDLTKATGPQYRNIRVSPSHQSLFLFLCSITRTNLEADLLMKMSQSSACGAKKSCFVPLFHVLALNAKVVITTPYDNLWCQLTGLTAEQNNLSLTTIEKEVPLFLRDVSSLLIQIFYALPLNVDKAYFTTVVQTLMNLRLMQALAQLSALMTESQRIQLKEHSLETHNTYIRDFNVLTIQLAFIIDHLECSSLYHNLDDETHTMKNKFWSDSELEDAVINLCLPFLRLASMLSHHLYSESLPTLSDNKNEEFNSLVRFLSLGPMSSNNCNQHNSLTNCLNWTCEQPKQLVRTWCQEFTNFASNSLIGARKLLRSPPLVWKRPSLLRLPALYDQLFMFYHQRQCRFCSKVPKDPSICLICGTLVCMRENCCRSESCWEAVFHSNICGAGTAIYLACNSSTVIVIRGKRACVWGSVYLDHFGEEDRDLKRGKPLYLSEQRYWILEQQWLTHSFDHTNKRWVLHKDML</sequence>
<feature type="region of interest" description="Disordered" evidence="11">
    <location>
        <begin position="961"/>
        <end position="1009"/>
    </location>
</feature>
<organism evidence="13">
    <name type="scientific">Oppiella nova</name>
    <dbReference type="NCBI Taxonomy" id="334625"/>
    <lineage>
        <taxon>Eukaryota</taxon>
        <taxon>Metazoa</taxon>
        <taxon>Ecdysozoa</taxon>
        <taxon>Arthropoda</taxon>
        <taxon>Chelicerata</taxon>
        <taxon>Arachnida</taxon>
        <taxon>Acari</taxon>
        <taxon>Acariformes</taxon>
        <taxon>Sarcoptiformes</taxon>
        <taxon>Oribatida</taxon>
        <taxon>Brachypylina</taxon>
        <taxon>Oppioidea</taxon>
        <taxon>Oppiidae</taxon>
        <taxon>Oppiella</taxon>
    </lineage>
</organism>
<evidence type="ECO:0000256" key="10">
    <source>
        <dbReference type="RuleBase" id="RU366018"/>
    </source>
</evidence>
<dbReference type="GO" id="GO:0071596">
    <property type="term" value="P:ubiquitin-dependent protein catabolic process via the N-end rule pathway"/>
    <property type="evidence" value="ECO:0007669"/>
    <property type="project" value="UniProtKB-UniRule"/>
</dbReference>
<keyword evidence="14" id="KW-1185">Reference proteome</keyword>
<protein>
    <recommendedName>
        <fullName evidence="10">E3 ubiquitin-protein ligase</fullName>
        <ecNumber evidence="10">2.3.2.27</ecNumber>
    </recommendedName>
</protein>
<evidence type="ECO:0000313" key="14">
    <source>
        <dbReference type="Proteomes" id="UP000728032"/>
    </source>
</evidence>
<feature type="region of interest" description="Disordered" evidence="11">
    <location>
        <begin position="1227"/>
        <end position="1257"/>
    </location>
</feature>
<evidence type="ECO:0000256" key="3">
    <source>
        <dbReference type="ARBA" id="ARBA00022679"/>
    </source>
</evidence>
<keyword evidence="6 10" id="KW-0833">Ubl conjugation pathway</keyword>
<dbReference type="CDD" id="cd16483">
    <property type="entry name" value="RING-H2_UBR3"/>
    <property type="match status" value="1"/>
</dbReference>
<dbReference type="GO" id="GO:0008270">
    <property type="term" value="F:zinc ion binding"/>
    <property type="evidence" value="ECO:0007669"/>
    <property type="project" value="UniProtKB-UniRule"/>
</dbReference>
<dbReference type="PROSITE" id="PS51157">
    <property type="entry name" value="ZF_UBR"/>
    <property type="match status" value="1"/>
</dbReference>
<dbReference type="GO" id="GO:0005737">
    <property type="term" value="C:cytoplasm"/>
    <property type="evidence" value="ECO:0007669"/>
    <property type="project" value="TreeGrafter"/>
</dbReference>
<dbReference type="UniPathway" id="UPA00143"/>
<dbReference type="GO" id="GO:0061630">
    <property type="term" value="F:ubiquitin protein ligase activity"/>
    <property type="evidence" value="ECO:0007669"/>
    <property type="project" value="UniProtKB-UniRule"/>
</dbReference>
<dbReference type="InterPro" id="IPR003126">
    <property type="entry name" value="Znf_UBR"/>
</dbReference>
<evidence type="ECO:0000259" key="12">
    <source>
        <dbReference type="PROSITE" id="PS51157"/>
    </source>
</evidence>
<dbReference type="PANTHER" id="PTHR21497:SF39">
    <property type="entry name" value="E3 UBIQUITIN-PROTEIN LIGASE UBR3"/>
    <property type="match status" value="1"/>
</dbReference>
<dbReference type="EC" id="2.3.2.27" evidence="10"/>
<dbReference type="EMBL" id="OC915123">
    <property type="protein sequence ID" value="CAD7638754.1"/>
    <property type="molecule type" value="Genomic_DNA"/>
</dbReference>
<evidence type="ECO:0000256" key="4">
    <source>
        <dbReference type="ARBA" id="ARBA00022723"/>
    </source>
</evidence>
<keyword evidence="4 10" id="KW-0479">Metal-binding</keyword>
<dbReference type="SMART" id="SM00396">
    <property type="entry name" value="ZnF_UBR1"/>
    <property type="match status" value="1"/>
</dbReference>
<feature type="compositionally biased region" description="Acidic residues" evidence="11">
    <location>
        <begin position="971"/>
        <end position="985"/>
    </location>
</feature>
<evidence type="ECO:0000256" key="7">
    <source>
        <dbReference type="ARBA" id="ARBA00022833"/>
    </source>
</evidence>
<comment type="catalytic activity">
    <reaction evidence="1 10">
        <text>S-ubiquitinyl-[E2 ubiquitin-conjugating enzyme]-L-cysteine + [acceptor protein]-L-lysine = [E2 ubiquitin-conjugating enzyme]-L-cysteine + N(6)-ubiquitinyl-[acceptor protein]-L-lysine.</text>
        <dbReference type="EC" id="2.3.2.27"/>
    </reaction>
</comment>
<dbReference type="EMBL" id="CAJPVJ010000298">
    <property type="protein sequence ID" value="CAG2161979.1"/>
    <property type="molecule type" value="Genomic_DNA"/>
</dbReference>
<comment type="function">
    <text evidence="10">Ubiquitin ligase protein which is a component of the N-end rule pathway. Recognizes and binds to proteins bearing specific N-terminal residues that are destabilizing according to the N-end rule, leading to their ubiquitination and subsequent degradation.</text>
</comment>
<feature type="compositionally biased region" description="Polar residues" evidence="11">
    <location>
        <begin position="1227"/>
        <end position="1239"/>
    </location>
</feature>
<dbReference type="CDD" id="cd19673">
    <property type="entry name" value="UBR-box_UBR3"/>
    <property type="match status" value="1"/>
</dbReference>
<feature type="zinc finger region" description="UBR-type" evidence="9">
    <location>
        <begin position="87"/>
        <end position="158"/>
    </location>
</feature>
<name>A0A7R9LC00_9ACAR</name>
<dbReference type="InterPro" id="IPR044046">
    <property type="entry name" value="E3_ligase_UBR-like_C"/>
</dbReference>
<evidence type="ECO:0000256" key="8">
    <source>
        <dbReference type="ARBA" id="ARBA00046341"/>
    </source>
</evidence>
<evidence type="ECO:0000256" key="6">
    <source>
        <dbReference type="ARBA" id="ARBA00022786"/>
    </source>
</evidence>
<dbReference type="Pfam" id="PF22960">
    <property type="entry name" value="WHD_UBR1"/>
    <property type="match status" value="1"/>
</dbReference>
<keyword evidence="7 10" id="KW-0862">Zinc</keyword>
<evidence type="ECO:0000256" key="11">
    <source>
        <dbReference type="SAM" id="MobiDB-lite"/>
    </source>
</evidence>
<dbReference type="Pfam" id="PF02207">
    <property type="entry name" value="zf-UBR"/>
    <property type="match status" value="1"/>
</dbReference>
<evidence type="ECO:0000313" key="13">
    <source>
        <dbReference type="EMBL" id="CAD7638754.1"/>
    </source>
</evidence>
<dbReference type="GO" id="GO:0000151">
    <property type="term" value="C:ubiquitin ligase complex"/>
    <property type="evidence" value="ECO:0007669"/>
    <property type="project" value="TreeGrafter"/>
</dbReference>
<dbReference type="FunFam" id="2.10.110.30:FF:000002">
    <property type="entry name" value="Putative e3 ubiquitin-protein ligase ubr3"/>
    <property type="match status" value="1"/>
</dbReference>
<gene>
    <name evidence="13" type="ORF">ONB1V03_LOCUS1580</name>
</gene>
<evidence type="ECO:0000256" key="1">
    <source>
        <dbReference type="ARBA" id="ARBA00000900"/>
    </source>
</evidence>
<evidence type="ECO:0000256" key="5">
    <source>
        <dbReference type="ARBA" id="ARBA00022771"/>
    </source>
</evidence>
<dbReference type="InterPro" id="IPR039164">
    <property type="entry name" value="UBR1-like"/>
</dbReference>
<dbReference type="InterPro" id="IPR055194">
    <property type="entry name" value="UBR1-like_WH"/>
</dbReference>
<accession>A0A7R9LC00</accession>
<feature type="compositionally biased region" description="Basic and acidic residues" evidence="11">
    <location>
        <begin position="1240"/>
        <end position="1257"/>
    </location>
</feature>
<comment type="pathway">
    <text evidence="2 10">Protein modification; protein ubiquitination.</text>
</comment>
<comment type="similarity">
    <text evidence="8 10">Belongs to the E3 ubiquitin-protein ligase UBR1-like family.</text>
</comment>
<dbReference type="Pfam" id="PF18995">
    <property type="entry name" value="PRT6_C"/>
    <property type="match status" value="1"/>
</dbReference>
<proteinExistence type="inferred from homology"/>
<reference evidence="13" key="1">
    <citation type="submission" date="2020-11" db="EMBL/GenBank/DDBJ databases">
        <authorList>
            <person name="Tran Van P."/>
        </authorList>
    </citation>
    <scope>NUCLEOTIDE SEQUENCE</scope>
</reference>
<dbReference type="OrthoDB" id="15304at2759"/>
<dbReference type="Proteomes" id="UP000728032">
    <property type="component" value="Unassembled WGS sequence"/>
</dbReference>
<evidence type="ECO:0000256" key="9">
    <source>
        <dbReference type="PROSITE-ProRule" id="PRU00508"/>
    </source>
</evidence>
<keyword evidence="5 10" id="KW-0863">Zinc-finger</keyword>
<dbReference type="PANTHER" id="PTHR21497">
    <property type="entry name" value="UBIQUITIN LIGASE E3 ALPHA-RELATED"/>
    <property type="match status" value="1"/>
</dbReference>
<keyword evidence="3 10" id="KW-0808">Transferase</keyword>
<dbReference type="GO" id="GO:0016567">
    <property type="term" value="P:protein ubiquitination"/>
    <property type="evidence" value="ECO:0007669"/>
    <property type="project" value="UniProtKB-UniRule"/>
</dbReference>
<evidence type="ECO:0000256" key="2">
    <source>
        <dbReference type="ARBA" id="ARBA00004906"/>
    </source>
</evidence>
<feature type="domain" description="UBR-type" evidence="12">
    <location>
        <begin position="87"/>
        <end position="158"/>
    </location>
</feature>